<protein>
    <recommendedName>
        <fullName evidence="5">Secreted protein</fullName>
    </recommendedName>
</protein>
<feature type="compositionally biased region" description="Polar residues" evidence="1">
    <location>
        <begin position="118"/>
        <end position="127"/>
    </location>
</feature>
<sequence>MSRLPKLPILLAAFLILTTTFCAKGRAQDAPKGDSSEKTIEIPKAAYETEQGRFLAIELRNLLRTRSTLGSKHPTLPMVEARIEEISQLLEPYRTVAPEPAPNPFQKRGENAMPASRQLASPPTSRIPTDDDQNSDLRVLLVELMQRVRTLELRVEKLEQKLR</sequence>
<feature type="chain" id="PRO_5024288348" description="Secreted protein" evidence="2">
    <location>
        <begin position="24"/>
        <end position="163"/>
    </location>
</feature>
<comment type="caution">
    <text evidence="3">The sequence shown here is derived from an EMBL/GenBank/DDBJ whole genome shotgun (WGS) entry which is preliminary data.</text>
</comment>
<evidence type="ECO:0000313" key="3">
    <source>
        <dbReference type="EMBL" id="KAA5546298.1"/>
    </source>
</evidence>
<keyword evidence="2" id="KW-0732">Signal</keyword>
<organism evidence="3 4">
    <name type="scientific">Roseiconus nitratireducens</name>
    <dbReference type="NCBI Taxonomy" id="2605748"/>
    <lineage>
        <taxon>Bacteria</taxon>
        <taxon>Pseudomonadati</taxon>
        <taxon>Planctomycetota</taxon>
        <taxon>Planctomycetia</taxon>
        <taxon>Pirellulales</taxon>
        <taxon>Pirellulaceae</taxon>
        <taxon>Roseiconus</taxon>
    </lineage>
</organism>
<accession>A0A5M6DFL4</accession>
<feature type="region of interest" description="Disordered" evidence="1">
    <location>
        <begin position="96"/>
        <end position="132"/>
    </location>
</feature>
<name>A0A5M6DFL4_9BACT</name>
<feature type="signal peptide" evidence="2">
    <location>
        <begin position="1"/>
        <end position="23"/>
    </location>
</feature>
<evidence type="ECO:0008006" key="5">
    <source>
        <dbReference type="Google" id="ProtNLM"/>
    </source>
</evidence>
<keyword evidence="4" id="KW-1185">Reference proteome</keyword>
<evidence type="ECO:0000256" key="1">
    <source>
        <dbReference type="SAM" id="MobiDB-lite"/>
    </source>
</evidence>
<gene>
    <name evidence="3" type="ORF">FYK55_05285</name>
</gene>
<dbReference type="AlphaFoldDB" id="A0A5M6DFL4"/>
<evidence type="ECO:0000256" key="2">
    <source>
        <dbReference type="SAM" id="SignalP"/>
    </source>
</evidence>
<reference evidence="3 4" key="1">
    <citation type="submission" date="2019-08" db="EMBL/GenBank/DDBJ databases">
        <authorList>
            <person name="Dhanesh K."/>
            <person name="Kumar G."/>
            <person name="Sasikala C."/>
            <person name="Venkata Ramana C."/>
        </authorList>
    </citation>
    <scope>NUCLEOTIDE SEQUENCE [LARGE SCALE GENOMIC DNA]</scope>
    <source>
        <strain evidence="3 4">JC645</strain>
    </source>
</reference>
<proteinExistence type="predicted"/>
<dbReference type="RefSeq" id="WP_150075305.1">
    <property type="nucleotide sequence ID" value="NZ_VWOX01000002.1"/>
</dbReference>
<evidence type="ECO:0000313" key="4">
    <source>
        <dbReference type="Proteomes" id="UP000324479"/>
    </source>
</evidence>
<dbReference type="EMBL" id="VWOX01000002">
    <property type="protein sequence ID" value="KAA5546298.1"/>
    <property type="molecule type" value="Genomic_DNA"/>
</dbReference>
<dbReference type="Proteomes" id="UP000324479">
    <property type="component" value="Unassembled WGS sequence"/>
</dbReference>